<dbReference type="GO" id="GO:0006012">
    <property type="term" value="P:galactose metabolic process"/>
    <property type="evidence" value="ECO:0007669"/>
    <property type="project" value="TreeGrafter"/>
</dbReference>
<dbReference type="SUPFAM" id="SSF54211">
    <property type="entry name" value="Ribosomal protein S5 domain 2-like"/>
    <property type="match status" value="1"/>
</dbReference>
<dbReference type="Proteomes" id="UP000182360">
    <property type="component" value="Unassembled WGS sequence"/>
</dbReference>
<keyword evidence="2" id="KW-0547">Nucleotide-binding</keyword>
<dbReference type="PANTHER" id="PTHR10457:SF7">
    <property type="entry name" value="GALACTOKINASE-RELATED"/>
    <property type="match status" value="1"/>
</dbReference>
<dbReference type="PANTHER" id="PTHR10457">
    <property type="entry name" value="MEVALONATE KINASE/GALACTOKINASE"/>
    <property type="match status" value="1"/>
</dbReference>
<feature type="domain" description="GHMP kinase N-terminal" evidence="5">
    <location>
        <begin position="101"/>
        <end position="176"/>
    </location>
</feature>
<dbReference type="EMBL" id="FOFU01000009">
    <property type="protein sequence ID" value="SEQ71399.1"/>
    <property type="molecule type" value="Genomic_DNA"/>
</dbReference>
<sequence>MKAVNDAHELEYGTKPDAVAKAPGRFHLIGEHSWFFKDKTMSMAVNLPVYVAISKRDDTSIKFYFHQLNERKKASITSLKLKKEDRWANAAKAVVYGFTSGGFSLGGMNITIYSEIIPSAGFGITTAAKAATAVAIKHLFNLNCSDSELLQVIERGNRRFLQNNNYIADNFAALFSKKNNIIITDHFKNTWDYVPFNFEDKKVLLVDTKVPRVSVWNEETLHEPQYALIMGDMRERKPNVYGGWRYIDDVTDINEQLSVVSEDVRRKLLSVLYEHNDILDAREGIEKGDFFKFARSVNHSHETMRDMFNISCPEIDWILKRVNELEPNLDFVRNPVTCGRITGKGFGRCLYAIMREGDVENFKAKITEFEKIFGFHPDVYEVEPADGASIVRD</sequence>
<dbReference type="STRING" id="163.SAMN04487775_10279"/>
<dbReference type="InterPro" id="IPR019539">
    <property type="entry name" value="GalKase_N"/>
</dbReference>
<dbReference type="eggNOG" id="COG0153">
    <property type="taxonomic scope" value="Bacteria"/>
</dbReference>
<evidence type="ECO:0000256" key="3">
    <source>
        <dbReference type="ARBA" id="ARBA00022777"/>
    </source>
</evidence>
<keyword evidence="4" id="KW-0067">ATP-binding</keyword>
<dbReference type="RefSeq" id="WP_074644789.1">
    <property type="nucleotide sequence ID" value="NZ_AP025286.1"/>
</dbReference>
<dbReference type="OrthoDB" id="250531at2"/>
<evidence type="ECO:0000313" key="8">
    <source>
        <dbReference type="Proteomes" id="UP000182360"/>
    </source>
</evidence>
<dbReference type="InterPro" id="IPR006206">
    <property type="entry name" value="Mevalonate/galactokinase"/>
</dbReference>
<dbReference type="Pfam" id="PF10509">
    <property type="entry name" value="GalKase_gal_bdg"/>
    <property type="match status" value="1"/>
</dbReference>
<dbReference type="PIRSF" id="PIRSF000530">
    <property type="entry name" value="Galactokinase"/>
    <property type="match status" value="1"/>
</dbReference>
<keyword evidence="3 7" id="KW-0418">Kinase</keyword>
<dbReference type="SUPFAM" id="SSF55060">
    <property type="entry name" value="GHMP Kinase, C-terminal domain"/>
    <property type="match status" value="1"/>
</dbReference>
<evidence type="ECO:0000256" key="2">
    <source>
        <dbReference type="ARBA" id="ARBA00022741"/>
    </source>
</evidence>
<keyword evidence="8" id="KW-1185">Reference proteome</keyword>
<gene>
    <name evidence="7" type="ORF">SAMN04487977_10932</name>
</gene>
<name>A0A1H9IA07_9SPIR</name>
<keyword evidence="3 7" id="KW-0808">Transferase</keyword>
<organism evidence="7 8">
    <name type="scientific">Treponema bryantii</name>
    <dbReference type="NCBI Taxonomy" id="163"/>
    <lineage>
        <taxon>Bacteria</taxon>
        <taxon>Pseudomonadati</taxon>
        <taxon>Spirochaetota</taxon>
        <taxon>Spirochaetia</taxon>
        <taxon>Spirochaetales</taxon>
        <taxon>Treponemataceae</taxon>
        <taxon>Treponema</taxon>
    </lineage>
</organism>
<dbReference type="PRINTS" id="PR00959">
    <property type="entry name" value="MEVGALKINASE"/>
</dbReference>
<dbReference type="Pfam" id="PF00288">
    <property type="entry name" value="GHMP_kinases_N"/>
    <property type="match status" value="1"/>
</dbReference>
<reference evidence="7 8" key="1">
    <citation type="submission" date="2016-10" db="EMBL/GenBank/DDBJ databases">
        <authorList>
            <person name="de Groot N.N."/>
        </authorList>
    </citation>
    <scope>NUCLEOTIDE SEQUENCE [LARGE SCALE GENOMIC DNA]</scope>
    <source>
        <strain evidence="7 8">B25</strain>
    </source>
</reference>
<accession>A0A1H9IA07</accession>
<comment type="similarity">
    <text evidence="1">Belongs to the GHMP kinase family. GalK subfamily.</text>
</comment>
<proteinExistence type="inferred from homology"/>
<dbReference type="InterPro" id="IPR014721">
    <property type="entry name" value="Ribsml_uS5_D2-typ_fold_subgr"/>
</dbReference>
<dbReference type="GO" id="GO:0004335">
    <property type="term" value="F:galactokinase activity"/>
    <property type="evidence" value="ECO:0007669"/>
    <property type="project" value="TreeGrafter"/>
</dbReference>
<evidence type="ECO:0000259" key="5">
    <source>
        <dbReference type="Pfam" id="PF00288"/>
    </source>
</evidence>
<protein>
    <submittedName>
        <fullName evidence="7">Galactokinase</fullName>
    </submittedName>
</protein>
<evidence type="ECO:0000313" key="7">
    <source>
        <dbReference type="EMBL" id="SEQ71399.1"/>
    </source>
</evidence>
<feature type="domain" description="Galactokinase N-terminal" evidence="6">
    <location>
        <begin position="7"/>
        <end position="55"/>
    </location>
</feature>
<dbReference type="GO" id="GO:0005524">
    <property type="term" value="F:ATP binding"/>
    <property type="evidence" value="ECO:0007669"/>
    <property type="project" value="UniProtKB-KW"/>
</dbReference>
<dbReference type="InterPro" id="IPR020568">
    <property type="entry name" value="Ribosomal_Su5_D2-typ_SF"/>
</dbReference>
<evidence type="ECO:0000256" key="4">
    <source>
        <dbReference type="ARBA" id="ARBA00022840"/>
    </source>
</evidence>
<dbReference type="InterPro" id="IPR006204">
    <property type="entry name" value="GHMP_kinase_N_dom"/>
</dbReference>
<dbReference type="Gene3D" id="3.30.70.890">
    <property type="entry name" value="GHMP kinase, C-terminal domain"/>
    <property type="match status" value="1"/>
</dbReference>
<dbReference type="GO" id="GO:0005829">
    <property type="term" value="C:cytosol"/>
    <property type="evidence" value="ECO:0007669"/>
    <property type="project" value="TreeGrafter"/>
</dbReference>
<dbReference type="AlphaFoldDB" id="A0A1H9IA07"/>
<evidence type="ECO:0000259" key="6">
    <source>
        <dbReference type="Pfam" id="PF10509"/>
    </source>
</evidence>
<dbReference type="Gene3D" id="3.30.230.10">
    <property type="match status" value="1"/>
</dbReference>
<evidence type="ECO:0000256" key="1">
    <source>
        <dbReference type="ARBA" id="ARBA00006566"/>
    </source>
</evidence>
<dbReference type="InterPro" id="IPR036554">
    <property type="entry name" value="GHMP_kinase_C_sf"/>
</dbReference>